<name>A0A8X6LE42_TRICU</name>
<accession>A0A8X6LE42</accession>
<reference evidence="1" key="1">
    <citation type="submission" date="2020-07" db="EMBL/GenBank/DDBJ databases">
        <title>Multicomponent nature underlies the extraordinary mechanical properties of spider dragline silk.</title>
        <authorList>
            <person name="Kono N."/>
            <person name="Nakamura H."/>
            <person name="Mori M."/>
            <person name="Yoshida Y."/>
            <person name="Ohtoshi R."/>
            <person name="Malay A.D."/>
            <person name="Moran D.A.P."/>
            <person name="Tomita M."/>
            <person name="Numata K."/>
            <person name="Arakawa K."/>
        </authorList>
    </citation>
    <scope>NUCLEOTIDE SEQUENCE</scope>
</reference>
<gene>
    <name evidence="1" type="primary">SETMAR_150</name>
    <name evidence="1" type="ORF">TNCT_410901</name>
</gene>
<keyword evidence="2" id="KW-1185">Reference proteome</keyword>
<dbReference type="AlphaFoldDB" id="A0A8X6LE42"/>
<dbReference type="Proteomes" id="UP000887116">
    <property type="component" value="Unassembled WGS sequence"/>
</dbReference>
<dbReference type="OrthoDB" id="10017160at2759"/>
<comment type="caution">
    <text evidence="1">The sequence shown here is derived from an EMBL/GenBank/DDBJ whole genome shotgun (WGS) entry which is preliminary data.</text>
</comment>
<evidence type="ECO:0000313" key="1">
    <source>
        <dbReference type="EMBL" id="GFR03774.1"/>
    </source>
</evidence>
<organism evidence="1 2">
    <name type="scientific">Trichonephila clavata</name>
    <name type="common">Joro spider</name>
    <name type="synonym">Nephila clavata</name>
    <dbReference type="NCBI Taxonomy" id="2740835"/>
    <lineage>
        <taxon>Eukaryota</taxon>
        <taxon>Metazoa</taxon>
        <taxon>Ecdysozoa</taxon>
        <taxon>Arthropoda</taxon>
        <taxon>Chelicerata</taxon>
        <taxon>Arachnida</taxon>
        <taxon>Araneae</taxon>
        <taxon>Araneomorphae</taxon>
        <taxon>Entelegynae</taxon>
        <taxon>Araneoidea</taxon>
        <taxon>Nephilidae</taxon>
        <taxon>Trichonephila</taxon>
    </lineage>
</organism>
<dbReference type="EMBL" id="BMAO01005764">
    <property type="protein sequence ID" value="GFR03774.1"/>
    <property type="molecule type" value="Genomic_DNA"/>
</dbReference>
<protein>
    <submittedName>
        <fullName evidence="1">Histone-lysine N-methyltransferase SETMAR</fullName>
    </submittedName>
</protein>
<evidence type="ECO:0000313" key="2">
    <source>
        <dbReference type="Proteomes" id="UP000887116"/>
    </source>
</evidence>
<sequence>MQASKKEQQGMIRFLTFGGRKMHRWMKAVYGEYSLCHSSVVEWRQRFLVRHELLEDDARPEHAPRVTTPKMIAEVNALVLDNRRIPVDGIHRLLGISVTTTYTIMHQHLTFQKKMRSGFLTN</sequence>
<proteinExistence type="predicted"/>